<reference evidence="3" key="1">
    <citation type="submission" date="2016-10" db="EMBL/GenBank/DDBJ databases">
        <authorList>
            <person name="Varghese N."/>
            <person name="Submissions S."/>
        </authorList>
    </citation>
    <scope>NUCLEOTIDE SEQUENCE [LARGE SCALE GENOMIC DNA]</scope>
    <source>
        <strain evidence="3">GAS369</strain>
    </source>
</reference>
<protein>
    <submittedName>
        <fullName evidence="1">Uncharacterized protein</fullName>
    </submittedName>
</protein>
<accession>A0A1H1UVQ1</accession>
<evidence type="ECO:0000313" key="2">
    <source>
        <dbReference type="EMBL" id="SDT56541.1"/>
    </source>
</evidence>
<gene>
    <name evidence="1" type="ORF">SAMN05444158_3128</name>
    <name evidence="2" type="ORF">SAMN05444158_7084</name>
</gene>
<dbReference type="EMBL" id="LT629750">
    <property type="protein sequence ID" value="SDS76654.1"/>
    <property type="molecule type" value="Genomic_DNA"/>
</dbReference>
<organism evidence="1 3">
    <name type="scientific">Bradyrhizobium canariense</name>
    <dbReference type="NCBI Taxonomy" id="255045"/>
    <lineage>
        <taxon>Bacteria</taxon>
        <taxon>Pseudomonadati</taxon>
        <taxon>Pseudomonadota</taxon>
        <taxon>Alphaproteobacteria</taxon>
        <taxon>Hyphomicrobiales</taxon>
        <taxon>Nitrobacteraceae</taxon>
        <taxon>Bradyrhizobium</taxon>
    </lineage>
</organism>
<reference evidence="1" key="2">
    <citation type="submission" date="2016-10" db="EMBL/GenBank/DDBJ databases">
        <authorList>
            <person name="de Groot N.N."/>
        </authorList>
    </citation>
    <scope>NUCLEOTIDE SEQUENCE [LARGE SCALE GENOMIC DNA]</scope>
    <source>
        <strain evidence="1">GAS369</strain>
    </source>
</reference>
<name>A0A1H1UVQ1_9BRAD</name>
<proteinExistence type="predicted"/>
<dbReference type="RefSeq" id="WP_146687893.1">
    <property type="nucleotide sequence ID" value="NZ_LT629750.1"/>
</dbReference>
<keyword evidence="3" id="KW-1185">Reference proteome</keyword>
<dbReference type="EMBL" id="LT629750">
    <property type="protein sequence ID" value="SDT56541.1"/>
    <property type="molecule type" value="Genomic_DNA"/>
</dbReference>
<sequence length="75" mass="8415">MGAKTTFICDCCFREADDNLGWAHVSVSGASDGRQLMPDDKRDLCEICWSPLQTLMKKVHEEARQKRNSPDAAET</sequence>
<dbReference type="AlphaFoldDB" id="A0A1H1UVQ1"/>
<evidence type="ECO:0000313" key="3">
    <source>
        <dbReference type="Proteomes" id="UP000243904"/>
    </source>
</evidence>
<evidence type="ECO:0000313" key="1">
    <source>
        <dbReference type="EMBL" id="SDS76654.1"/>
    </source>
</evidence>
<dbReference type="Proteomes" id="UP000243904">
    <property type="component" value="Chromosome I"/>
</dbReference>